<organism evidence="2 3">
    <name type="scientific">Paenibacillus lycopersici</name>
    <dbReference type="NCBI Taxonomy" id="2704462"/>
    <lineage>
        <taxon>Bacteria</taxon>
        <taxon>Bacillati</taxon>
        <taxon>Bacillota</taxon>
        <taxon>Bacilli</taxon>
        <taxon>Bacillales</taxon>
        <taxon>Paenibacillaceae</taxon>
        <taxon>Paenibacillus</taxon>
    </lineage>
</organism>
<protein>
    <submittedName>
        <fullName evidence="2">DUF2306 domain-containing protein</fullName>
    </submittedName>
</protein>
<dbReference type="Pfam" id="PF10067">
    <property type="entry name" value="DUF2306"/>
    <property type="match status" value="1"/>
</dbReference>
<feature type="transmembrane region" description="Helical" evidence="1">
    <location>
        <begin position="117"/>
        <end position="138"/>
    </location>
</feature>
<gene>
    <name evidence="2" type="ORF">GXP70_02570</name>
</gene>
<reference evidence="2 3" key="1">
    <citation type="submission" date="2020-01" db="EMBL/GenBank/DDBJ databases">
        <title>Paenibacillus sp. nov., isolated from tomato rhizosphere.</title>
        <authorList>
            <person name="Weon H.-Y."/>
            <person name="Lee S.A."/>
        </authorList>
    </citation>
    <scope>NUCLEOTIDE SEQUENCE [LARGE SCALE GENOMIC DNA]</scope>
    <source>
        <strain evidence="2 3">12200R-189</strain>
    </source>
</reference>
<keyword evidence="3" id="KW-1185">Reference proteome</keyword>
<evidence type="ECO:0000256" key="1">
    <source>
        <dbReference type="SAM" id="Phobius"/>
    </source>
</evidence>
<keyword evidence="1" id="KW-0472">Membrane</keyword>
<feature type="transmembrane region" description="Helical" evidence="1">
    <location>
        <begin position="90"/>
        <end position="111"/>
    </location>
</feature>
<accession>A0A6C0FUA2</accession>
<proteinExistence type="predicted"/>
<dbReference type="EMBL" id="CP048209">
    <property type="protein sequence ID" value="QHT58953.1"/>
    <property type="molecule type" value="Genomic_DNA"/>
</dbReference>
<dbReference type="Proteomes" id="UP000476064">
    <property type="component" value="Chromosome"/>
</dbReference>
<evidence type="ECO:0000313" key="3">
    <source>
        <dbReference type="Proteomes" id="UP000476064"/>
    </source>
</evidence>
<feature type="transmembrane region" description="Helical" evidence="1">
    <location>
        <begin position="7"/>
        <end position="29"/>
    </location>
</feature>
<name>A0A6C0FUA2_9BACL</name>
<dbReference type="InterPro" id="IPR018750">
    <property type="entry name" value="DUF2306_membrane"/>
</dbReference>
<evidence type="ECO:0000313" key="2">
    <source>
        <dbReference type="EMBL" id="QHT58953.1"/>
    </source>
</evidence>
<dbReference type="RefSeq" id="WP_162355021.1">
    <property type="nucleotide sequence ID" value="NZ_CP048209.1"/>
</dbReference>
<keyword evidence="1" id="KW-1133">Transmembrane helix</keyword>
<feature type="transmembrane region" description="Helical" evidence="1">
    <location>
        <begin position="179"/>
        <end position="200"/>
    </location>
</feature>
<dbReference type="AlphaFoldDB" id="A0A6C0FUA2"/>
<dbReference type="KEGG" id="plyc:GXP70_02570"/>
<feature type="transmembrane region" description="Helical" evidence="1">
    <location>
        <begin position="150"/>
        <end position="173"/>
    </location>
</feature>
<keyword evidence="1" id="KW-0812">Transmembrane</keyword>
<sequence length="215" mass="24079">MLNRKIILPVLYVLAYVLTFYIVLQYAIFKPSQAGMVSAKLQDASFPYAVWKLFFYPHILLGIAALLIGAYQLTHRSRRHPVRHKLLGRLYGAAILLNVLVVPYIALYATGGTPSTIAFLVLDVFWFGTTAIGIGYILKRNVARHRRWMLRSYAITFVFVTFRIVLGIVQLTIDAPRSVTFPLAVYLAIALNLGITETYLGKRSRSAAQSIEGVG</sequence>
<feature type="transmembrane region" description="Helical" evidence="1">
    <location>
        <begin position="49"/>
        <end position="69"/>
    </location>
</feature>